<name>C6GBS0_AMBME</name>
<reference evidence="21" key="1">
    <citation type="journal article" date="2010" name="Mech. Dev.">
        <title>Tissue factor expression in newt iris coincides with thrombin activation and lens regeneration.</title>
        <authorList>
            <person name="Godwin J.W."/>
            <person name="Liem K.F.Jr."/>
            <person name="Brockes J.P."/>
        </authorList>
    </citation>
    <scope>NUCLEOTIDE SEQUENCE</scope>
</reference>
<evidence type="ECO:0000256" key="2">
    <source>
        <dbReference type="ARBA" id="ARBA00004479"/>
    </source>
</evidence>
<keyword evidence="14" id="KW-0325">Glycoprotein</keyword>
<evidence type="ECO:0000256" key="16">
    <source>
        <dbReference type="ARBA" id="ARBA00031171"/>
    </source>
</evidence>
<accession>C6GBS0</accession>
<dbReference type="PRINTS" id="PR00346">
    <property type="entry name" value="TISSUEFACTOR"/>
</dbReference>
<keyword evidence="11 17" id="KW-0472">Membrane</keyword>
<evidence type="ECO:0000256" key="11">
    <source>
        <dbReference type="ARBA" id="ARBA00023136"/>
    </source>
</evidence>
<dbReference type="PANTHER" id="PTHR20859:SF22">
    <property type="entry name" value="TISSUE FACTOR"/>
    <property type="match status" value="1"/>
</dbReference>
<evidence type="ECO:0000256" key="15">
    <source>
        <dbReference type="ARBA" id="ARBA00023288"/>
    </source>
</evidence>
<keyword evidence="15" id="KW-0449">Lipoprotein</keyword>
<evidence type="ECO:0000256" key="1">
    <source>
        <dbReference type="ARBA" id="ARBA00002201"/>
    </source>
</evidence>
<evidence type="ECO:0000256" key="6">
    <source>
        <dbReference type="ARBA" id="ARBA00022692"/>
    </source>
</evidence>
<evidence type="ECO:0000256" key="13">
    <source>
        <dbReference type="ARBA" id="ARBA00023157"/>
    </source>
</evidence>
<protein>
    <recommendedName>
        <fullName evidence="5">Tissue factor</fullName>
    </recommendedName>
    <alternativeName>
        <fullName evidence="16">Coagulation factor III</fullName>
    </alternativeName>
</protein>
<evidence type="ECO:0000259" key="20">
    <source>
        <dbReference type="Pfam" id="PF09294"/>
    </source>
</evidence>
<organism evidence="21">
    <name type="scientific">Ambystoma mexicanum</name>
    <name type="common">Axolotl</name>
    <dbReference type="NCBI Taxonomy" id="8296"/>
    <lineage>
        <taxon>Eukaryota</taxon>
        <taxon>Metazoa</taxon>
        <taxon>Chordata</taxon>
        <taxon>Craniata</taxon>
        <taxon>Vertebrata</taxon>
        <taxon>Euteleostomi</taxon>
        <taxon>Amphibia</taxon>
        <taxon>Batrachia</taxon>
        <taxon>Caudata</taxon>
        <taxon>Salamandroidea</taxon>
        <taxon>Ambystomatidae</taxon>
        <taxon>Ambystoma</taxon>
    </lineage>
</organism>
<dbReference type="Pfam" id="PF01108">
    <property type="entry name" value="Tissue_fac"/>
    <property type="match status" value="1"/>
</dbReference>
<feature type="transmembrane region" description="Helical" evidence="17">
    <location>
        <begin position="239"/>
        <end position="264"/>
    </location>
</feature>
<keyword evidence="12" id="KW-0564">Palmitate</keyword>
<evidence type="ECO:0000259" key="19">
    <source>
        <dbReference type="Pfam" id="PF01108"/>
    </source>
</evidence>
<feature type="signal peptide" evidence="18">
    <location>
        <begin position="1"/>
        <end position="19"/>
    </location>
</feature>
<keyword evidence="10" id="KW-0094">Blood coagulation</keyword>
<evidence type="ECO:0000256" key="18">
    <source>
        <dbReference type="SAM" id="SignalP"/>
    </source>
</evidence>
<comment type="subunit">
    <text evidence="4">Interacts with HSPE; the interaction, inhibited by heparin, promotes the generation of activated factor X and activates coagulation in the presence of activated factor VII.</text>
</comment>
<dbReference type="InterPro" id="IPR003961">
    <property type="entry name" value="FN3_dom"/>
</dbReference>
<dbReference type="AlphaFoldDB" id="C6GBS0"/>
<keyword evidence="6 17" id="KW-0812">Transmembrane</keyword>
<comment type="function">
    <text evidence="1">Initiates blood coagulation by forming a complex with circulating factor VII or VIIa. The [TF:VIIa] complex activates factors IX or X by specific limited proteolysis. TF plays a role in normal hemostasis by initiating the cell-surface assembly and propagation of the coagulation protease cascade.</text>
</comment>
<keyword evidence="13" id="KW-1015">Disulfide bond</keyword>
<evidence type="ECO:0000256" key="8">
    <source>
        <dbReference type="ARBA" id="ARBA00022729"/>
    </source>
</evidence>
<dbReference type="EMBL" id="FJ810851">
    <property type="protein sequence ID" value="ACS68241.1"/>
    <property type="molecule type" value="mRNA"/>
</dbReference>
<dbReference type="SUPFAM" id="SSF49265">
    <property type="entry name" value="Fibronectin type III"/>
    <property type="match status" value="2"/>
</dbReference>
<dbReference type="Gene3D" id="2.60.40.10">
    <property type="entry name" value="Immunoglobulins"/>
    <property type="match status" value="2"/>
</dbReference>
<feature type="chain" id="PRO_5002965741" description="Tissue factor" evidence="18">
    <location>
        <begin position="20"/>
        <end position="284"/>
    </location>
</feature>
<evidence type="ECO:0000256" key="4">
    <source>
        <dbReference type="ARBA" id="ARBA00011184"/>
    </source>
</evidence>
<dbReference type="InterPro" id="IPR013783">
    <property type="entry name" value="Ig-like_fold"/>
</dbReference>
<evidence type="ECO:0000256" key="9">
    <source>
        <dbReference type="ARBA" id="ARBA00022989"/>
    </source>
</evidence>
<comment type="similarity">
    <text evidence="3">Belongs to the tissue factor family.</text>
</comment>
<dbReference type="Pfam" id="PF09294">
    <property type="entry name" value="Interfer-bind"/>
    <property type="match status" value="1"/>
</dbReference>
<keyword evidence="7" id="KW-0356">Hemostasis</keyword>
<sequence>MSVPRPLLFFCCLWYLCDAATGTEDFPRATNITWISVNFKTILEWQPKPTNFVYTVEISGQKTDWKKKCIYITETECDVTDQLQDVNDTYRARIISSLPTIGEIPEEPVNALSPPFTPYKQTIIGKPKIQSYQFSDDKTKLIVEIEDPMSPYRLNGSFRSIRDFLNNDLRYTLYYWKATSTGKKQKTSTTTTVEAGVDKGESYCFYVQATVPSRRENRESQESPTQCTSQTGSGGLDGYVVFIAVIIAVVLIIVIAIALSVTLYKRKKSKKQAAEKEHLPLNHA</sequence>
<dbReference type="InterPro" id="IPR001187">
    <property type="entry name" value="Tissue_factor"/>
</dbReference>
<feature type="domain" description="Interferon/interleukin receptor" evidence="20">
    <location>
        <begin position="122"/>
        <end position="230"/>
    </location>
</feature>
<dbReference type="InterPro" id="IPR015373">
    <property type="entry name" value="Interferon/interleukin_rcp_dom"/>
</dbReference>
<evidence type="ECO:0000256" key="14">
    <source>
        <dbReference type="ARBA" id="ARBA00023180"/>
    </source>
</evidence>
<dbReference type="InterPro" id="IPR050650">
    <property type="entry name" value="Type-II_Cytokine-TF_Rcpt"/>
</dbReference>
<feature type="domain" description="Fibronectin type-III" evidence="19">
    <location>
        <begin position="9"/>
        <end position="97"/>
    </location>
</feature>
<evidence type="ECO:0000256" key="3">
    <source>
        <dbReference type="ARBA" id="ARBA00009197"/>
    </source>
</evidence>
<dbReference type="GO" id="GO:0004896">
    <property type="term" value="F:cytokine receptor activity"/>
    <property type="evidence" value="ECO:0007669"/>
    <property type="project" value="TreeGrafter"/>
</dbReference>
<proteinExistence type="evidence at transcript level"/>
<evidence type="ECO:0000256" key="17">
    <source>
        <dbReference type="SAM" id="Phobius"/>
    </source>
</evidence>
<evidence type="ECO:0000313" key="21">
    <source>
        <dbReference type="EMBL" id="ACS68241.1"/>
    </source>
</evidence>
<evidence type="ECO:0000256" key="7">
    <source>
        <dbReference type="ARBA" id="ARBA00022696"/>
    </source>
</evidence>
<evidence type="ECO:0000256" key="5">
    <source>
        <dbReference type="ARBA" id="ARBA00018722"/>
    </source>
</evidence>
<dbReference type="GO" id="GO:0007596">
    <property type="term" value="P:blood coagulation"/>
    <property type="evidence" value="ECO:0007669"/>
    <property type="project" value="UniProtKB-KW"/>
</dbReference>
<keyword evidence="8 18" id="KW-0732">Signal</keyword>
<evidence type="ECO:0000256" key="10">
    <source>
        <dbReference type="ARBA" id="ARBA00023084"/>
    </source>
</evidence>
<dbReference type="GO" id="GO:0005886">
    <property type="term" value="C:plasma membrane"/>
    <property type="evidence" value="ECO:0007669"/>
    <property type="project" value="TreeGrafter"/>
</dbReference>
<dbReference type="PANTHER" id="PTHR20859">
    <property type="entry name" value="INTERFERON/INTERLEUKIN RECEPTOR"/>
    <property type="match status" value="1"/>
</dbReference>
<keyword evidence="9 17" id="KW-1133">Transmembrane helix</keyword>
<dbReference type="FunFam" id="2.60.40.10:FF:000899">
    <property type="entry name" value="Tissue factor"/>
    <property type="match status" value="1"/>
</dbReference>
<evidence type="ECO:0000256" key="12">
    <source>
        <dbReference type="ARBA" id="ARBA00023139"/>
    </source>
</evidence>
<comment type="subcellular location">
    <subcellularLocation>
        <location evidence="2">Membrane</location>
        <topology evidence="2">Single-pass type I membrane protein</topology>
    </subcellularLocation>
</comment>
<dbReference type="InterPro" id="IPR036116">
    <property type="entry name" value="FN3_sf"/>
</dbReference>